<gene>
    <name evidence="12" type="ORF">GCM10007423_09780</name>
</gene>
<keyword evidence="10" id="KW-0732">Signal</keyword>
<comment type="subcellular location">
    <subcellularLocation>
        <location evidence="1">Cell inner membrane</location>
        <topology evidence="1">Single-pass membrane protein</topology>
        <orientation evidence="1">Periplasmic side</orientation>
    </subcellularLocation>
</comment>
<keyword evidence="7" id="KW-0653">Protein transport</keyword>
<dbReference type="InterPro" id="IPR037682">
    <property type="entry name" value="TonB_C"/>
</dbReference>
<feature type="signal peptide" evidence="10">
    <location>
        <begin position="1"/>
        <end position="28"/>
    </location>
</feature>
<evidence type="ECO:0000256" key="2">
    <source>
        <dbReference type="ARBA" id="ARBA00006555"/>
    </source>
</evidence>
<dbReference type="NCBIfam" id="TIGR01352">
    <property type="entry name" value="tonB_Cterm"/>
    <property type="match status" value="1"/>
</dbReference>
<dbReference type="EMBL" id="BMIA01000001">
    <property type="protein sequence ID" value="GGH25513.1"/>
    <property type="molecule type" value="Genomic_DNA"/>
</dbReference>
<dbReference type="InterPro" id="IPR051045">
    <property type="entry name" value="TonB-dependent_transducer"/>
</dbReference>
<keyword evidence="5" id="KW-0997">Cell inner membrane</keyword>
<dbReference type="InterPro" id="IPR008969">
    <property type="entry name" value="CarboxyPept-like_regulatory"/>
</dbReference>
<evidence type="ECO:0000256" key="4">
    <source>
        <dbReference type="ARBA" id="ARBA00022475"/>
    </source>
</evidence>
<evidence type="ECO:0000256" key="9">
    <source>
        <dbReference type="ARBA" id="ARBA00023136"/>
    </source>
</evidence>
<accession>A0ABQ1YHD3</accession>
<feature type="chain" id="PRO_5045668208" description="TonB C-terminal domain-containing protein" evidence="10">
    <location>
        <begin position="29"/>
        <end position="330"/>
    </location>
</feature>
<evidence type="ECO:0000256" key="3">
    <source>
        <dbReference type="ARBA" id="ARBA00022448"/>
    </source>
</evidence>
<dbReference type="Proteomes" id="UP000600214">
    <property type="component" value="Unassembled WGS sequence"/>
</dbReference>
<keyword evidence="9" id="KW-0472">Membrane</keyword>
<keyword evidence="8" id="KW-1133">Transmembrane helix</keyword>
<reference evidence="13" key="1">
    <citation type="journal article" date="2019" name="Int. J. Syst. Evol. Microbiol.">
        <title>The Global Catalogue of Microorganisms (GCM) 10K type strain sequencing project: providing services to taxonomists for standard genome sequencing and annotation.</title>
        <authorList>
            <consortium name="The Broad Institute Genomics Platform"/>
            <consortium name="The Broad Institute Genome Sequencing Center for Infectious Disease"/>
            <person name="Wu L."/>
            <person name="Ma J."/>
        </authorList>
    </citation>
    <scope>NUCLEOTIDE SEQUENCE [LARGE SCALE GENOMIC DNA]</scope>
    <source>
        <strain evidence="13">CGMCC 1.15288</strain>
    </source>
</reference>
<evidence type="ECO:0000256" key="5">
    <source>
        <dbReference type="ARBA" id="ARBA00022519"/>
    </source>
</evidence>
<sequence>MLRRISEPLLRKYLILALLAAFMNPAHAAPKYVGSDSLDVRSAFLQTTRIMGKIIDESSRPVVNAAVLIAGSERGTVTNLAGSFEIADAPLSGTLVIRHPDFEMRQIPIVKSASEYLISLKTRPQALAMRMKAQSKILKKDVEANQGTESGPSIRLDRWPYFRGLTKFLANNLKYPEEALASGVQGPVQVSFLIDDEGNVSSGRIIRSPGIELDEEALRLIRIMPKWTPAQKDGRPIAVWYTISIQFDPELDKLPLKVKEEVPKLFSKKMKLEPWKAPVLIKDELEKLFRNRKVNLSAHEPPQTKLSVYGYGVSPASMYAPLRPNFGLRP</sequence>
<comment type="similarity">
    <text evidence="2">Belongs to the TonB family.</text>
</comment>
<dbReference type="PANTHER" id="PTHR33446:SF2">
    <property type="entry name" value="PROTEIN TONB"/>
    <property type="match status" value="1"/>
</dbReference>
<protein>
    <recommendedName>
        <fullName evidence="11">TonB C-terminal domain-containing protein</fullName>
    </recommendedName>
</protein>
<feature type="domain" description="TonB C-terminal" evidence="11">
    <location>
        <begin position="160"/>
        <end position="252"/>
    </location>
</feature>
<dbReference type="SUPFAM" id="SSF74653">
    <property type="entry name" value="TolA/TonB C-terminal domain"/>
    <property type="match status" value="1"/>
</dbReference>
<comment type="caution">
    <text evidence="12">The sequence shown here is derived from an EMBL/GenBank/DDBJ whole genome shotgun (WGS) entry which is preliminary data.</text>
</comment>
<keyword evidence="6" id="KW-0812">Transmembrane</keyword>
<proteinExistence type="inferred from homology"/>
<organism evidence="12 13">
    <name type="scientific">Dyadobacter endophyticus</name>
    <dbReference type="NCBI Taxonomy" id="1749036"/>
    <lineage>
        <taxon>Bacteria</taxon>
        <taxon>Pseudomonadati</taxon>
        <taxon>Bacteroidota</taxon>
        <taxon>Cytophagia</taxon>
        <taxon>Cytophagales</taxon>
        <taxon>Spirosomataceae</taxon>
        <taxon>Dyadobacter</taxon>
    </lineage>
</organism>
<evidence type="ECO:0000256" key="8">
    <source>
        <dbReference type="ARBA" id="ARBA00022989"/>
    </source>
</evidence>
<evidence type="ECO:0000256" key="1">
    <source>
        <dbReference type="ARBA" id="ARBA00004383"/>
    </source>
</evidence>
<dbReference type="Pfam" id="PF03544">
    <property type="entry name" value="TonB_C"/>
    <property type="match status" value="1"/>
</dbReference>
<dbReference type="PANTHER" id="PTHR33446">
    <property type="entry name" value="PROTEIN TONB-RELATED"/>
    <property type="match status" value="1"/>
</dbReference>
<evidence type="ECO:0000313" key="12">
    <source>
        <dbReference type="EMBL" id="GGH25513.1"/>
    </source>
</evidence>
<keyword evidence="3" id="KW-0813">Transport</keyword>
<dbReference type="PROSITE" id="PS52015">
    <property type="entry name" value="TONB_CTD"/>
    <property type="match status" value="1"/>
</dbReference>
<dbReference type="SUPFAM" id="SSF49464">
    <property type="entry name" value="Carboxypeptidase regulatory domain-like"/>
    <property type="match status" value="1"/>
</dbReference>
<dbReference type="Gene3D" id="3.30.1150.10">
    <property type="match status" value="1"/>
</dbReference>
<evidence type="ECO:0000256" key="10">
    <source>
        <dbReference type="SAM" id="SignalP"/>
    </source>
</evidence>
<evidence type="ECO:0000256" key="6">
    <source>
        <dbReference type="ARBA" id="ARBA00022692"/>
    </source>
</evidence>
<dbReference type="InterPro" id="IPR006260">
    <property type="entry name" value="TonB/TolA_C"/>
</dbReference>
<evidence type="ECO:0000313" key="13">
    <source>
        <dbReference type="Proteomes" id="UP000600214"/>
    </source>
</evidence>
<dbReference type="Pfam" id="PF13715">
    <property type="entry name" value="CarbopepD_reg_2"/>
    <property type="match status" value="1"/>
</dbReference>
<evidence type="ECO:0000256" key="7">
    <source>
        <dbReference type="ARBA" id="ARBA00022927"/>
    </source>
</evidence>
<name>A0ABQ1YHD3_9BACT</name>
<dbReference type="RefSeq" id="WP_188929207.1">
    <property type="nucleotide sequence ID" value="NZ_BMIA01000001.1"/>
</dbReference>
<evidence type="ECO:0000259" key="11">
    <source>
        <dbReference type="PROSITE" id="PS52015"/>
    </source>
</evidence>
<keyword evidence="4" id="KW-1003">Cell membrane</keyword>
<keyword evidence="13" id="KW-1185">Reference proteome</keyword>
<dbReference type="Gene3D" id="2.60.40.1120">
    <property type="entry name" value="Carboxypeptidase-like, regulatory domain"/>
    <property type="match status" value="1"/>
</dbReference>